<protein>
    <submittedName>
        <fullName evidence="1">Uncharacterized protein</fullName>
    </submittedName>
</protein>
<keyword evidence="2" id="KW-1185">Reference proteome</keyword>
<dbReference type="InterPro" id="IPR008480">
    <property type="entry name" value="DUF761_pln"/>
</dbReference>
<dbReference type="OrthoDB" id="1682876at2759"/>
<comment type="caution">
    <text evidence="1">The sequence shown here is derived from an EMBL/GenBank/DDBJ whole genome shotgun (WGS) entry which is preliminary data.</text>
</comment>
<dbReference type="PANTHER" id="PTHR33098">
    <property type="entry name" value="COTTON FIBER (DUF761)"/>
    <property type="match status" value="1"/>
</dbReference>
<dbReference type="AlphaFoldDB" id="A0A9J5XMP7"/>
<organism evidence="1 2">
    <name type="scientific">Solanum commersonii</name>
    <name type="common">Commerson's wild potato</name>
    <name type="synonym">Commerson's nightshade</name>
    <dbReference type="NCBI Taxonomy" id="4109"/>
    <lineage>
        <taxon>Eukaryota</taxon>
        <taxon>Viridiplantae</taxon>
        <taxon>Streptophyta</taxon>
        <taxon>Embryophyta</taxon>
        <taxon>Tracheophyta</taxon>
        <taxon>Spermatophyta</taxon>
        <taxon>Magnoliopsida</taxon>
        <taxon>eudicotyledons</taxon>
        <taxon>Gunneridae</taxon>
        <taxon>Pentapetalae</taxon>
        <taxon>asterids</taxon>
        <taxon>lamiids</taxon>
        <taxon>Solanales</taxon>
        <taxon>Solanaceae</taxon>
        <taxon>Solanoideae</taxon>
        <taxon>Solaneae</taxon>
        <taxon>Solanum</taxon>
    </lineage>
</organism>
<name>A0A9J5XMP7_SOLCO</name>
<gene>
    <name evidence="1" type="ORF">H5410_039588</name>
</gene>
<dbReference type="PANTHER" id="PTHR33098:SF112">
    <property type="entry name" value="COTTON FIBER PROTEIN"/>
    <property type="match status" value="1"/>
</dbReference>
<evidence type="ECO:0000313" key="2">
    <source>
        <dbReference type="Proteomes" id="UP000824120"/>
    </source>
</evidence>
<reference evidence="1 2" key="1">
    <citation type="submission" date="2020-09" db="EMBL/GenBank/DDBJ databases">
        <title>De no assembly of potato wild relative species, Solanum commersonii.</title>
        <authorList>
            <person name="Cho K."/>
        </authorList>
    </citation>
    <scope>NUCLEOTIDE SEQUENCE [LARGE SCALE GENOMIC DNA]</scope>
    <source>
        <strain evidence="1">LZ3.2</strain>
        <tissue evidence="1">Leaf</tissue>
    </source>
</reference>
<dbReference type="Pfam" id="PF05553">
    <property type="entry name" value="DUF761"/>
    <property type="match status" value="1"/>
</dbReference>
<accession>A0A9J5XMP7</accession>
<proteinExistence type="predicted"/>
<dbReference type="EMBL" id="JACXVP010000008">
    <property type="protein sequence ID" value="KAG5589074.1"/>
    <property type="molecule type" value="Genomic_DNA"/>
</dbReference>
<evidence type="ECO:0000313" key="1">
    <source>
        <dbReference type="EMBL" id="KAG5589074.1"/>
    </source>
</evidence>
<sequence>MKTQNWSLLKSLMSQATMKITFLLGSKIHKWKLTSRILSFQRKHPIKLFKKSKSSLYDAICDIDYQFEEQEGPSTHCIRRTKSNIARNNDDDEKDVDQRAEISKMHKWKLTSKILNFRRKNPIRLFKKSKSSLYDAIRDIDDQFEEQEGPSTHCIRRIKSNIAHNNDDDEKDVDQRAEMFIANFRRQLRLERQISLELRYCK</sequence>
<dbReference type="Proteomes" id="UP000824120">
    <property type="component" value="Chromosome 8"/>
</dbReference>